<proteinExistence type="predicted"/>
<sequence>MPPAVWTHERYEQERKGGHTKLSWADWNSQKAWKDLGPSKPVEAKVKRVVPGSHEDWKQRKAGGHTKMSWADWSKAKAWK</sequence>
<evidence type="ECO:0000313" key="2">
    <source>
        <dbReference type="EMBL" id="KAF4634865.1"/>
    </source>
</evidence>
<accession>A0A8H4RRS6</accession>
<name>A0A8H4RRS6_9HELO</name>
<dbReference type="OrthoDB" id="10437348at2759"/>
<reference evidence="2 3" key="1">
    <citation type="submission" date="2020-03" db="EMBL/GenBank/DDBJ databases">
        <title>Draft Genome Sequence of Cudoniella acicularis.</title>
        <authorList>
            <person name="Buettner E."/>
            <person name="Kellner H."/>
        </authorList>
    </citation>
    <scope>NUCLEOTIDE SEQUENCE [LARGE SCALE GENOMIC DNA]</scope>
    <source>
        <strain evidence="2 3">DSM 108380</strain>
    </source>
</reference>
<evidence type="ECO:0000256" key="1">
    <source>
        <dbReference type="SAM" id="MobiDB-lite"/>
    </source>
</evidence>
<dbReference type="AlphaFoldDB" id="A0A8H4RRS6"/>
<comment type="caution">
    <text evidence="2">The sequence shown here is derived from an EMBL/GenBank/DDBJ whole genome shotgun (WGS) entry which is preliminary data.</text>
</comment>
<dbReference type="Proteomes" id="UP000566819">
    <property type="component" value="Unassembled WGS sequence"/>
</dbReference>
<dbReference type="EMBL" id="JAAMPI010000155">
    <property type="protein sequence ID" value="KAF4634865.1"/>
    <property type="molecule type" value="Genomic_DNA"/>
</dbReference>
<gene>
    <name evidence="2" type="ORF">G7Y89_g3242</name>
</gene>
<protein>
    <submittedName>
        <fullName evidence="2">Uncharacterized protein</fullName>
    </submittedName>
</protein>
<evidence type="ECO:0000313" key="3">
    <source>
        <dbReference type="Proteomes" id="UP000566819"/>
    </source>
</evidence>
<organism evidence="2 3">
    <name type="scientific">Cudoniella acicularis</name>
    <dbReference type="NCBI Taxonomy" id="354080"/>
    <lineage>
        <taxon>Eukaryota</taxon>
        <taxon>Fungi</taxon>
        <taxon>Dikarya</taxon>
        <taxon>Ascomycota</taxon>
        <taxon>Pezizomycotina</taxon>
        <taxon>Leotiomycetes</taxon>
        <taxon>Helotiales</taxon>
        <taxon>Tricladiaceae</taxon>
        <taxon>Cudoniella</taxon>
    </lineage>
</organism>
<keyword evidence="3" id="KW-1185">Reference proteome</keyword>
<feature type="region of interest" description="Disordered" evidence="1">
    <location>
        <begin position="49"/>
        <end position="80"/>
    </location>
</feature>